<keyword evidence="1" id="KW-1133">Transmembrane helix</keyword>
<evidence type="ECO:0000313" key="3">
    <source>
        <dbReference type="Proteomes" id="UP000277671"/>
    </source>
</evidence>
<keyword evidence="1" id="KW-0812">Transmembrane</keyword>
<keyword evidence="1" id="KW-0472">Membrane</keyword>
<accession>A0A495JHV4</accession>
<evidence type="ECO:0000313" key="2">
    <source>
        <dbReference type="EMBL" id="RKR88148.1"/>
    </source>
</evidence>
<gene>
    <name evidence="2" type="ORF">BDK92_2455</name>
</gene>
<reference evidence="2 3" key="1">
    <citation type="submission" date="2018-10" db="EMBL/GenBank/DDBJ databases">
        <title>Sequencing the genomes of 1000 actinobacteria strains.</title>
        <authorList>
            <person name="Klenk H.-P."/>
        </authorList>
    </citation>
    <scope>NUCLEOTIDE SEQUENCE [LARGE SCALE GENOMIC DNA]</scope>
    <source>
        <strain evidence="2 3">DSM 45175</strain>
    </source>
</reference>
<organism evidence="2 3">
    <name type="scientific">Micromonospora pisi</name>
    <dbReference type="NCBI Taxonomy" id="589240"/>
    <lineage>
        <taxon>Bacteria</taxon>
        <taxon>Bacillati</taxon>
        <taxon>Actinomycetota</taxon>
        <taxon>Actinomycetes</taxon>
        <taxon>Micromonosporales</taxon>
        <taxon>Micromonosporaceae</taxon>
        <taxon>Micromonospora</taxon>
    </lineage>
</organism>
<dbReference type="AlphaFoldDB" id="A0A495JHV4"/>
<protein>
    <submittedName>
        <fullName evidence="2">Uncharacterized protein</fullName>
    </submittedName>
</protein>
<evidence type="ECO:0000256" key="1">
    <source>
        <dbReference type="SAM" id="Phobius"/>
    </source>
</evidence>
<proteinExistence type="predicted"/>
<dbReference type="Proteomes" id="UP000277671">
    <property type="component" value="Unassembled WGS sequence"/>
</dbReference>
<dbReference type="RefSeq" id="WP_147456967.1">
    <property type="nucleotide sequence ID" value="NZ_RBKT01000001.1"/>
</dbReference>
<comment type="caution">
    <text evidence="2">The sequence shown here is derived from an EMBL/GenBank/DDBJ whole genome shotgun (WGS) entry which is preliminary data.</text>
</comment>
<keyword evidence="3" id="KW-1185">Reference proteome</keyword>
<sequence length="234" mass="25450">MGATGVWALLMAGGFVVLALLGLAVMTDRARTPRPDLEQLRAEADELAVHAAQVGIDAAGAAERAVLARAEVAVAEQARDLAWAAQEAAEQAYDLAWQAASVGRQAARVTERDETGGADRERAVARAALSAYRRGDISVQELREVFRRSGDWDPAQEERERVAEQRRIEQAAARRAHDRAAAGVRRAEQAARVAEVAAEALVDEAAESAAEADEALFVVERYTARRRRFLRRRG</sequence>
<feature type="transmembrane region" description="Helical" evidence="1">
    <location>
        <begin position="6"/>
        <end position="26"/>
    </location>
</feature>
<name>A0A495JHV4_9ACTN</name>
<dbReference type="OrthoDB" id="3396920at2"/>
<dbReference type="EMBL" id="RBKT01000001">
    <property type="protein sequence ID" value="RKR88148.1"/>
    <property type="molecule type" value="Genomic_DNA"/>
</dbReference>